<dbReference type="EMBL" id="BSST01000001">
    <property type="protein sequence ID" value="GLX79413.1"/>
    <property type="molecule type" value="Genomic_DNA"/>
</dbReference>
<dbReference type="InterPro" id="IPR007359">
    <property type="entry name" value="SigmaE_reg_RseC_MucC"/>
</dbReference>
<dbReference type="PIRSF" id="PIRSF004923">
    <property type="entry name" value="RseC"/>
    <property type="match status" value="1"/>
</dbReference>
<dbReference type="PANTHER" id="PTHR35867">
    <property type="entry name" value="PROTEIN RSEC"/>
    <property type="match status" value="1"/>
</dbReference>
<comment type="caution">
    <text evidence="2">The sequence shown here is derived from an EMBL/GenBank/DDBJ whole genome shotgun (WGS) entry which is preliminary data.</text>
</comment>
<feature type="transmembrane region" description="Helical" evidence="1">
    <location>
        <begin position="106"/>
        <end position="126"/>
    </location>
</feature>
<organism evidence="2 3">
    <name type="scientific">Thalassotalea insulae</name>
    <dbReference type="NCBI Taxonomy" id="2056778"/>
    <lineage>
        <taxon>Bacteria</taxon>
        <taxon>Pseudomonadati</taxon>
        <taxon>Pseudomonadota</taxon>
        <taxon>Gammaproteobacteria</taxon>
        <taxon>Alteromonadales</taxon>
        <taxon>Colwelliaceae</taxon>
        <taxon>Thalassotalea</taxon>
    </lineage>
</organism>
<keyword evidence="1" id="KW-1133">Transmembrane helix</keyword>
<keyword evidence="1" id="KW-0812">Transmembrane</keyword>
<dbReference type="InterPro" id="IPR026268">
    <property type="entry name" value="RseC"/>
</dbReference>
<proteinExistence type="predicted"/>
<evidence type="ECO:0000313" key="2">
    <source>
        <dbReference type="EMBL" id="GLX79413.1"/>
    </source>
</evidence>
<feature type="transmembrane region" description="Helical" evidence="1">
    <location>
        <begin position="81"/>
        <end position="100"/>
    </location>
</feature>
<keyword evidence="1" id="KW-0472">Membrane</keyword>
<sequence length="158" mass="17227">MIEEQAKVIAVEQGYVVVESLIKSSCSGCQQVDNCGSGQIAKAFPQKKVSYKVVTEQAMSPGDTVIIGLSEKLLLSAAWQVYLWPLIGLIAMGLLGQWLVEQLILPHELFAVLLSLAGGYLGFYLARRKQFSLSDSPQWSPSLVKILSVKSLARQISS</sequence>
<gene>
    <name evidence="2" type="primary">rseC</name>
    <name evidence="2" type="ORF">tinsulaeT_27530</name>
</gene>
<dbReference type="PANTHER" id="PTHR35867:SF1">
    <property type="entry name" value="PROTEIN RSEC"/>
    <property type="match status" value="1"/>
</dbReference>
<name>A0ABQ6GTZ6_9GAMM</name>
<dbReference type="RefSeq" id="WP_284245326.1">
    <property type="nucleotide sequence ID" value="NZ_BSST01000001.1"/>
</dbReference>
<accession>A0ABQ6GTZ6</accession>
<reference evidence="2 3" key="1">
    <citation type="submission" date="2023-03" db="EMBL/GenBank/DDBJ databases">
        <title>Draft genome sequence of Thalassotalea insulae KCTC 62186T.</title>
        <authorList>
            <person name="Sawabe T."/>
        </authorList>
    </citation>
    <scope>NUCLEOTIDE SEQUENCE [LARGE SCALE GENOMIC DNA]</scope>
    <source>
        <strain evidence="2 3">KCTC 62186</strain>
    </source>
</reference>
<evidence type="ECO:0000313" key="3">
    <source>
        <dbReference type="Proteomes" id="UP001157186"/>
    </source>
</evidence>
<protein>
    <submittedName>
        <fullName evidence="2">Sigma-E factor regulatory protein RseC</fullName>
    </submittedName>
</protein>
<evidence type="ECO:0000256" key="1">
    <source>
        <dbReference type="SAM" id="Phobius"/>
    </source>
</evidence>
<keyword evidence="3" id="KW-1185">Reference proteome</keyword>
<dbReference type="Proteomes" id="UP001157186">
    <property type="component" value="Unassembled WGS sequence"/>
</dbReference>
<dbReference type="Pfam" id="PF04246">
    <property type="entry name" value="RseC_MucC"/>
    <property type="match status" value="1"/>
</dbReference>